<sequence length="174" mass="19164">MPVAAQINGRLYAIDADYLNTLLRLTNAQGQVVWQWLITGFGEANPTIGATGYAQSGEAGVRSYGEAVQFDLRYPGQVWDEKTWLSYNRHRYYDAGSGRCIQVDPIGLEGGWNRFGYVGGEPLNFADDEGLNRRSAAPSVSYGQSLLNAQGVNLTGQIRQYQFKFSYSYASAPG</sequence>
<dbReference type="Gene3D" id="2.180.10.10">
    <property type="entry name" value="RHS repeat-associated core"/>
    <property type="match status" value="1"/>
</dbReference>
<proteinExistence type="predicted"/>
<dbReference type="OrthoDB" id="5445630at2"/>
<name>A0A328Y810_9BURK</name>
<accession>A0A328Y810</accession>
<dbReference type="EMBL" id="QLTA01000119">
    <property type="protein sequence ID" value="RAR70168.1"/>
    <property type="molecule type" value="Genomic_DNA"/>
</dbReference>
<dbReference type="PANTHER" id="PTHR32305">
    <property type="match status" value="1"/>
</dbReference>
<organism evidence="1 2">
    <name type="scientific">Paracidovorax anthurii</name>
    <dbReference type="NCBI Taxonomy" id="78229"/>
    <lineage>
        <taxon>Bacteria</taxon>
        <taxon>Pseudomonadati</taxon>
        <taxon>Pseudomonadota</taxon>
        <taxon>Betaproteobacteria</taxon>
        <taxon>Burkholderiales</taxon>
        <taxon>Comamonadaceae</taxon>
        <taxon>Paracidovorax</taxon>
    </lineage>
</organism>
<comment type="caution">
    <text evidence="1">The sequence shown here is derived from an EMBL/GenBank/DDBJ whole genome shotgun (WGS) entry which is preliminary data.</text>
</comment>
<dbReference type="NCBIfam" id="TIGR03696">
    <property type="entry name" value="Rhs_assc_core"/>
    <property type="match status" value="1"/>
</dbReference>
<dbReference type="AlphaFoldDB" id="A0A328Y810"/>
<keyword evidence="2" id="KW-1185">Reference proteome</keyword>
<dbReference type="InterPro" id="IPR050708">
    <property type="entry name" value="T6SS_VgrG/RHS"/>
</dbReference>
<dbReference type="RefSeq" id="WP_111882832.1">
    <property type="nucleotide sequence ID" value="NZ_CBCSGC010000276.1"/>
</dbReference>
<dbReference type="PANTHER" id="PTHR32305:SF15">
    <property type="entry name" value="PROTEIN RHSA-RELATED"/>
    <property type="match status" value="1"/>
</dbReference>
<protein>
    <submittedName>
        <fullName evidence="1">RHS repeat-associated protein</fullName>
    </submittedName>
</protein>
<gene>
    <name evidence="1" type="ORF">AX018_11192</name>
</gene>
<reference evidence="1 2" key="1">
    <citation type="submission" date="2018-06" db="EMBL/GenBank/DDBJ databases">
        <title>Genomic Encyclopedia of Archaeal and Bacterial Type Strains, Phase II (KMG-II): from individual species to whole genera.</title>
        <authorList>
            <person name="Goeker M."/>
        </authorList>
    </citation>
    <scope>NUCLEOTIDE SEQUENCE [LARGE SCALE GENOMIC DNA]</scope>
    <source>
        <strain evidence="1 2">CFPB 3232</strain>
    </source>
</reference>
<dbReference type="InterPro" id="IPR022385">
    <property type="entry name" value="Rhs_assc_core"/>
</dbReference>
<dbReference type="PRINTS" id="PR00394">
    <property type="entry name" value="RHSPROTEIN"/>
</dbReference>
<dbReference type="Proteomes" id="UP000248856">
    <property type="component" value="Unassembled WGS sequence"/>
</dbReference>
<evidence type="ECO:0000313" key="1">
    <source>
        <dbReference type="EMBL" id="RAR70168.1"/>
    </source>
</evidence>
<evidence type="ECO:0000313" key="2">
    <source>
        <dbReference type="Proteomes" id="UP000248856"/>
    </source>
</evidence>